<dbReference type="EMBL" id="MU826372">
    <property type="protein sequence ID" value="KAJ7377806.1"/>
    <property type="molecule type" value="Genomic_DNA"/>
</dbReference>
<reference evidence="2" key="1">
    <citation type="submission" date="2023-01" db="EMBL/GenBank/DDBJ databases">
        <title>Genome assembly of the deep-sea coral Lophelia pertusa.</title>
        <authorList>
            <person name="Herrera S."/>
            <person name="Cordes E."/>
        </authorList>
    </citation>
    <scope>NUCLEOTIDE SEQUENCE</scope>
    <source>
        <strain evidence="2">USNM1676648</strain>
        <tissue evidence="2">Polyp</tissue>
    </source>
</reference>
<name>A0A9W9Z9S5_9CNID</name>
<proteinExistence type="predicted"/>
<dbReference type="AlphaFoldDB" id="A0A9W9Z9S5"/>
<organism evidence="2 3">
    <name type="scientific">Desmophyllum pertusum</name>
    <dbReference type="NCBI Taxonomy" id="174260"/>
    <lineage>
        <taxon>Eukaryota</taxon>
        <taxon>Metazoa</taxon>
        <taxon>Cnidaria</taxon>
        <taxon>Anthozoa</taxon>
        <taxon>Hexacorallia</taxon>
        <taxon>Scleractinia</taxon>
        <taxon>Caryophylliina</taxon>
        <taxon>Caryophylliidae</taxon>
        <taxon>Desmophyllum</taxon>
    </lineage>
</organism>
<protein>
    <submittedName>
        <fullName evidence="2">Uncharacterized protein</fullName>
    </submittedName>
</protein>
<evidence type="ECO:0000313" key="2">
    <source>
        <dbReference type="EMBL" id="KAJ7377806.1"/>
    </source>
</evidence>
<sequence>MIVTVHIVFCFLKDVYSHCFSNITKEDIIQLTIMSRARWKCRQMSEEKLIERGELMTVESSEVNDGFLQSLEHRTAFQAGNIKRSGNGFHLATTQGEPPSSSSFFLEEDWIMIL</sequence>
<evidence type="ECO:0000313" key="3">
    <source>
        <dbReference type="Proteomes" id="UP001163046"/>
    </source>
</evidence>
<comment type="caution">
    <text evidence="2">The sequence shown here is derived from an EMBL/GenBank/DDBJ whole genome shotgun (WGS) entry which is preliminary data.</text>
</comment>
<accession>A0A9W9Z9S5</accession>
<keyword evidence="1" id="KW-0732">Signal</keyword>
<dbReference type="Proteomes" id="UP001163046">
    <property type="component" value="Unassembled WGS sequence"/>
</dbReference>
<keyword evidence="3" id="KW-1185">Reference proteome</keyword>
<gene>
    <name evidence="2" type="ORF">OS493_026373</name>
</gene>
<evidence type="ECO:0000256" key="1">
    <source>
        <dbReference type="SAM" id="SignalP"/>
    </source>
</evidence>
<feature type="signal peptide" evidence="1">
    <location>
        <begin position="1"/>
        <end position="17"/>
    </location>
</feature>
<feature type="chain" id="PRO_5040928121" evidence="1">
    <location>
        <begin position="18"/>
        <end position="114"/>
    </location>
</feature>